<dbReference type="Proteomes" id="UP001595828">
    <property type="component" value="Unassembled WGS sequence"/>
</dbReference>
<comment type="subcellular location">
    <subcellularLocation>
        <location evidence="2 14">Cell inner membrane</location>
        <topology evidence="2 14">Multi-pass membrane protein</topology>
    </subcellularLocation>
</comment>
<feature type="transmembrane region" description="Helical" evidence="15">
    <location>
        <begin position="380"/>
        <end position="401"/>
    </location>
</feature>
<dbReference type="InterPro" id="IPR001992">
    <property type="entry name" value="T2SS_GspF/T4SS_PilC_CS"/>
</dbReference>
<organism evidence="17 18">
    <name type="scientific">Novosphingobium tardum</name>
    <dbReference type="NCBI Taxonomy" id="1538021"/>
    <lineage>
        <taxon>Bacteria</taxon>
        <taxon>Pseudomonadati</taxon>
        <taxon>Pseudomonadota</taxon>
        <taxon>Alphaproteobacteria</taxon>
        <taxon>Sphingomonadales</taxon>
        <taxon>Sphingomonadaceae</taxon>
        <taxon>Novosphingobium</taxon>
    </lineage>
</organism>
<evidence type="ECO:0000256" key="4">
    <source>
        <dbReference type="ARBA" id="ARBA00022448"/>
    </source>
</evidence>
<keyword evidence="4 14" id="KW-0813">Transport</keyword>
<feature type="transmembrane region" description="Helical" evidence="15">
    <location>
        <begin position="227"/>
        <end position="246"/>
    </location>
</feature>
<evidence type="ECO:0000313" key="17">
    <source>
        <dbReference type="EMBL" id="MFC4294938.1"/>
    </source>
</evidence>
<evidence type="ECO:0000256" key="8">
    <source>
        <dbReference type="ARBA" id="ARBA00022723"/>
    </source>
</evidence>
<feature type="domain" description="Type II secretion system protein GspF" evidence="16">
    <location>
        <begin position="75"/>
        <end position="197"/>
    </location>
</feature>
<comment type="function">
    <text evidence="1">Component of the type II secretion system inner membrane complex required for the energy-dependent secretion of extracellular factors such as proteases and toxins from the periplasm.</text>
</comment>
<dbReference type="InterPro" id="IPR011850">
    <property type="entry name" value="T2SS_GspF"/>
</dbReference>
<reference evidence="18" key="1">
    <citation type="journal article" date="2019" name="Int. J. Syst. Evol. Microbiol.">
        <title>The Global Catalogue of Microorganisms (GCM) 10K type strain sequencing project: providing services to taxonomists for standard genome sequencing and annotation.</title>
        <authorList>
            <consortium name="The Broad Institute Genomics Platform"/>
            <consortium name="The Broad Institute Genome Sequencing Center for Infectious Disease"/>
            <person name="Wu L."/>
            <person name="Ma J."/>
        </authorList>
    </citation>
    <scope>NUCLEOTIDE SEQUENCE [LARGE SCALE GENOMIC DNA]</scope>
    <source>
        <strain evidence="18">CGMCC 1.12989</strain>
    </source>
</reference>
<keyword evidence="12 15" id="KW-0472">Membrane</keyword>
<dbReference type="PROSITE" id="PS00874">
    <property type="entry name" value="T2SP_F"/>
    <property type="match status" value="1"/>
</dbReference>
<evidence type="ECO:0000256" key="5">
    <source>
        <dbReference type="ARBA" id="ARBA00022475"/>
    </source>
</evidence>
<dbReference type="InterPro" id="IPR018076">
    <property type="entry name" value="T2SS_GspF_dom"/>
</dbReference>
<evidence type="ECO:0000256" key="15">
    <source>
        <dbReference type="SAM" id="Phobius"/>
    </source>
</evidence>
<feature type="transmembrane region" description="Helical" evidence="15">
    <location>
        <begin position="173"/>
        <end position="196"/>
    </location>
</feature>
<keyword evidence="10" id="KW-0653">Protein transport</keyword>
<evidence type="ECO:0000259" key="16">
    <source>
        <dbReference type="Pfam" id="PF00482"/>
    </source>
</evidence>
<sequence length="409" mass="44053">MPRFAYLAIDPKGNERRGAIEAPGQAQAAERLAGRSWHVVRLGPDAAASASRAAVTTSGLALFASRLNAKQLALFTRQLASLMVVSPLEEALRTISRQTEKPRARAILGNVHAGIVEGLPLADAMRREEPSFPPIYRAMIAAGENSGSLPAIANRLAELLDRQAQVRGKIMGALAYPIILSLVALGVVTGLMVSVVPRVVEQFDNASRQLPALTRVVIGLSRFLASWWWALGIVIALALLVFLRGLRNPGFRLRFDTLMLRLPFVGRLIRDMHAASLARTLSTMIEARLPLVDGLRLASRTVSNSVQRRALETITEQVRAGGSLSTALREAGRFPPLLVYLAASGEAAGQLGPMLERAAEYLEREFESFTTAAMALLEPAIIVVMGGAVATIILAILMPILQLQNLTGL</sequence>
<accession>A0ABV8RPB3</accession>
<evidence type="ECO:0000256" key="10">
    <source>
        <dbReference type="ARBA" id="ARBA00022927"/>
    </source>
</evidence>
<dbReference type="EMBL" id="JBHSDR010000004">
    <property type="protein sequence ID" value="MFC4294938.1"/>
    <property type="molecule type" value="Genomic_DNA"/>
</dbReference>
<dbReference type="InterPro" id="IPR042094">
    <property type="entry name" value="T2SS_GspF_sf"/>
</dbReference>
<protein>
    <recommendedName>
        <fullName evidence="13">General secretion pathway protein F</fullName>
    </recommendedName>
</protein>
<keyword evidence="5" id="KW-1003">Cell membrane</keyword>
<evidence type="ECO:0000256" key="9">
    <source>
        <dbReference type="ARBA" id="ARBA00022837"/>
    </source>
</evidence>
<gene>
    <name evidence="17" type="primary">gspF</name>
    <name evidence="17" type="ORF">ACFO0A_07665</name>
</gene>
<dbReference type="PANTHER" id="PTHR30012:SF0">
    <property type="entry name" value="TYPE II SECRETION SYSTEM PROTEIN F-RELATED"/>
    <property type="match status" value="1"/>
</dbReference>
<proteinExistence type="inferred from homology"/>
<dbReference type="RefSeq" id="WP_379538419.1">
    <property type="nucleotide sequence ID" value="NZ_JBHSDR010000004.1"/>
</dbReference>
<keyword evidence="6" id="KW-0997">Cell inner membrane</keyword>
<comment type="caution">
    <text evidence="17">The sequence shown here is derived from an EMBL/GenBank/DDBJ whole genome shotgun (WGS) entry which is preliminary data.</text>
</comment>
<keyword evidence="9" id="KW-0106">Calcium</keyword>
<dbReference type="Pfam" id="PF00482">
    <property type="entry name" value="T2SSF"/>
    <property type="match status" value="2"/>
</dbReference>
<evidence type="ECO:0000256" key="3">
    <source>
        <dbReference type="ARBA" id="ARBA00005745"/>
    </source>
</evidence>
<name>A0ABV8RPB3_9SPHN</name>
<evidence type="ECO:0000256" key="14">
    <source>
        <dbReference type="RuleBase" id="RU003923"/>
    </source>
</evidence>
<evidence type="ECO:0000256" key="11">
    <source>
        <dbReference type="ARBA" id="ARBA00022989"/>
    </source>
</evidence>
<dbReference type="Gene3D" id="1.20.81.30">
    <property type="entry name" value="Type II secretion system (T2SS), domain F"/>
    <property type="match status" value="2"/>
</dbReference>
<dbReference type="InterPro" id="IPR003004">
    <property type="entry name" value="GspF/PilC"/>
</dbReference>
<keyword evidence="7 14" id="KW-0812">Transmembrane</keyword>
<dbReference type="PRINTS" id="PR00812">
    <property type="entry name" value="BCTERIALGSPF"/>
</dbReference>
<evidence type="ECO:0000256" key="1">
    <source>
        <dbReference type="ARBA" id="ARBA00002684"/>
    </source>
</evidence>
<feature type="domain" description="Type II secretion system protein GspF" evidence="16">
    <location>
        <begin position="278"/>
        <end position="399"/>
    </location>
</feature>
<evidence type="ECO:0000256" key="7">
    <source>
        <dbReference type="ARBA" id="ARBA00022692"/>
    </source>
</evidence>
<keyword evidence="11 15" id="KW-1133">Transmembrane helix</keyword>
<evidence type="ECO:0000256" key="12">
    <source>
        <dbReference type="ARBA" id="ARBA00023136"/>
    </source>
</evidence>
<keyword evidence="18" id="KW-1185">Reference proteome</keyword>
<keyword evidence="8" id="KW-0479">Metal-binding</keyword>
<comment type="similarity">
    <text evidence="3 14">Belongs to the GSP F family.</text>
</comment>
<evidence type="ECO:0000256" key="6">
    <source>
        <dbReference type="ARBA" id="ARBA00022519"/>
    </source>
</evidence>
<evidence type="ECO:0000313" key="18">
    <source>
        <dbReference type="Proteomes" id="UP001595828"/>
    </source>
</evidence>
<evidence type="ECO:0000256" key="2">
    <source>
        <dbReference type="ARBA" id="ARBA00004429"/>
    </source>
</evidence>
<dbReference type="PANTHER" id="PTHR30012">
    <property type="entry name" value="GENERAL SECRETION PATHWAY PROTEIN"/>
    <property type="match status" value="1"/>
</dbReference>
<dbReference type="NCBIfam" id="TIGR02120">
    <property type="entry name" value="GspF"/>
    <property type="match status" value="1"/>
</dbReference>
<evidence type="ECO:0000256" key="13">
    <source>
        <dbReference type="ARBA" id="ARBA00030750"/>
    </source>
</evidence>